<keyword evidence="2" id="KW-1185">Reference proteome</keyword>
<dbReference type="AlphaFoldDB" id="F0X6I3"/>
<dbReference type="EMBL" id="GL629727">
    <property type="protein sequence ID" value="EFX06709.1"/>
    <property type="molecule type" value="Genomic_DNA"/>
</dbReference>
<dbReference type="OrthoDB" id="1103324at2759"/>
<dbReference type="GeneID" id="25980531"/>
<reference evidence="1 2" key="1">
    <citation type="journal article" date="2011" name="Proc. Natl. Acad. Sci. U.S.A.">
        <title>Genome and transcriptome analyses of the mountain pine beetle-fungal symbiont Grosmannia clavigera, a lodgepole pine pathogen.</title>
        <authorList>
            <person name="DiGuistini S."/>
            <person name="Wang Y."/>
            <person name="Liao N.Y."/>
            <person name="Taylor G."/>
            <person name="Tanguay P."/>
            <person name="Feau N."/>
            <person name="Henrissat B."/>
            <person name="Chan S.K."/>
            <person name="Hesse-Orce U."/>
            <person name="Alamouti S.M."/>
            <person name="Tsui C.K.M."/>
            <person name="Docking R.T."/>
            <person name="Levasseur A."/>
            <person name="Haridas S."/>
            <person name="Robertson G."/>
            <person name="Birol I."/>
            <person name="Holt R.A."/>
            <person name="Marra M.A."/>
            <person name="Hamelin R.C."/>
            <person name="Hirst M."/>
            <person name="Jones S.J.M."/>
            <person name="Bohlmann J."/>
            <person name="Breuil C."/>
        </authorList>
    </citation>
    <scope>NUCLEOTIDE SEQUENCE [LARGE SCALE GENOMIC DNA]</scope>
    <source>
        <strain evidence="2">kw1407 / UAMH 11150</strain>
    </source>
</reference>
<dbReference type="Proteomes" id="UP000007796">
    <property type="component" value="Unassembled WGS sequence"/>
</dbReference>
<dbReference type="HOGENOM" id="CLU_181681_0_0_1"/>
<gene>
    <name evidence="1" type="ORF">CMQ_7031</name>
</gene>
<proteinExistence type="predicted"/>
<protein>
    <submittedName>
        <fullName evidence="1">Uncharacterized protein</fullName>
    </submittedName>
</protein>
<dbReference type="InParanoid" id="F0X6I3"/>
<dbReference type="RefSeq" id="XP_014176191.1">
    <property type="nucleotide sequence ID" value="XM_014320716.1"/>
</dbReference>
<evidence type="ECO:0000313" key="2">
    <source>
        <dbReference type="Proteomes" id="UP000007796"/>
    </source>
</evidence>
<sequence length="79" mass="9101">MAERTQFRIIAKLLWAYDTTLLIDPVTGALVAPNLEAYNEGLIAVLKPFKVDFRLRSPEHKAVSFRDMEASMETLRKYE</sequence>
<accession>F0X6I3</accession>
<evidence type="ECO:0000313" key="1">
    <source>
        <dbReference type="EMBL" id="EFX06709.1"/>
    </source>
</evidence>
<dbReference type="STRING" id="655863.F0X6I3"/>
<organism evidence="2">
    <name type="scientific">Grosmannia clavigera (strain kw1407 / UAMH 11150)</name>
    <name type="common">Blue stain fungus</name>
    <name type="synonym">Graphiocladiella clavigera</name>
    <dbReference type="NCBI Taxonomy" id="655863"/>
    <lineage>
        <taxon>Eukaryota</taxon>
        <taxon>Fungi</taxon>
        <taxon>Dikarya</taxon>
        <taxon>Ascomycota</taxon>
        <taxon>Pezizomycotina</taxon>
        <taxon>Sordariomycetes</taxon>
        <taxon>Sordariomycetidae</taxon>
        <taxon>Ophiostomatales</taxon>
        <taxon>Ophiostomataceae</taxon>
        <taxon>Leptographium</taxon>
    </lineage>
</organism>
<name>F0X6I3_GROCL</name>